<dbReference type="Pfam" id="PF22022">
    <property type="entry name" value="Phage_int_M"/>
    <property type="match status" value="1"/>
</dbReference>
<name>A0ABT6B7P1_9GAMM</name>
<dbReference type="InterPro" id="IPR038488">
    <property type="entry name" value="Integrase_DNA-bd_sf"/>
</dbReference>
<evidence type="ECO:0000256" key="3">
    <source>
        <dbReference type="ARBA" id="ARBA00023125"/>
    </source>
</evidence>
<dbReference type="InterPro" id="IPR013762">
    <property type="entry name" value="Integrase-like_cat_sf"/>
</dbReference>
<dbReference type="Pfam" id="PF00589">
    <property type="entry name" value="Phage_integrase"/>
    <property type="match status" value="1"/>
</dbReference>
<dbReference type="Pfam" id="PF13356">
    <property type="entry name" value="Arm-DNA-bind_3"/>
    <property type="match status" value="1"/>
</dbReference>
<sequence length="409" mass="46409">MAALTDTKLRALKPQPALYRVSDMAGLCIEIRPTGLKAWRLRYRHAGKAKMLSLGVYPSMSLQEARKERDRQRDLIAKGIDPSEARQQAKAQALVAAEDSFEAVAREWMSKQAKWSESTRNKALWLFETYAFPWISKRPVRSLTAPEMLILLRRPESLGKLETAQRLKQRCGQVFRYAIGTGRGERDPTADLKGVLTTAKVRHHASVTDKAGVGELMRAIDSFTGHFITRCALQLTALTFVRPGELRKWEWREIAEDGAEWRIPGEKMKAGITHIVPLSRQAQAILEELRAVTGRGRYVFPSLRGPSRPMSENTINAALRRMGYGNDQMTAHGFRSMASTLLNEDGFNGDWIERQLAHCEKDGVRAAYNYAQYLPERRKMMQAWADTLDRLRRGADVIDITQRVDRGSR</sequence>
<dbReference type="Gene3D" id="1.10.443.10">
    <property type="entry name" value="Intergrase catalytic core"/>
    <property type="match status" value="1"/>
</dbReference>
<keyword evidence="3 6" id="KW-0238">DNA-binding</keyword>
<dbReference type="Gene3D" id="1.10.150.130">
    <property type="match status" value="1"/>
</dbReference>
<reference evidence="6 7" key="1">
    <citation type="journal article" date="2024" name="Curr. Microbiol.">
        <title>Luteibacter sahnii sp. nov., A Novel Yellow-Colored Xanthomonadin Pigment Producing Probiotic Bacterium from Healthy Rice Seed Microbiome.</title>
        <authorList>
            <person name="Jaiswal G."/>
            <person name="Rana R."/>
            <person name="Nayak P.K."/>
            <person name="Chouhan R."/>
            <person name="Gandhi S.G."/>
            <person name="Patel H.K."/>
            <person name="Patil P.B."/>
        </authorList>
    </citation>
    <scope>NUCLEOTIDE SEQUENCE [LARGE SCALE GENOMIC DNA]</scope>
    <source>
        <strain evidence="6 7">PPL201</strain>
    </source>
</reference>
<dbReference type="InterPro" id="IPR010998">
    <property type="entry name" value="Integrase_recombinase_N"/>
</dbReference>
<accession>A0ABT6B7P1</accession>
<dbReference type="InterPro" id="IPR025166">
    <property type="entry name" value="Integrase_DNA_bind_dom"/>
</dbReference>
<organism evidence="6 7">
    <name type="scientific">Luteibacter sahnii</name>
    <dbReference type="NCBI Taxonomy" id="3021977"/>
    <lineage>
        <taxon>Bacteria</taxon>
        <taxon>Pseudomonadati</taxon>
        <taxon>Pseudomonadota</taxon>
        <taxon>Gammaproteobacteria</taxon>
        <taxon>Lysobacterales</taxon>
        <taxon>Rhodanobacteraceae</taxon>
        <taxon>Luteibacter</taxon>
    </lineage>
</organism>
<dbReference type="InterPro" id="IPR053876">
    <property type="entry name" value="Phage_int_M"/>
</dbReference>
<keyword evidence="7" id="KW-1185">Reference proteome</keyword>
<evidence type="ECO:0000256" key="4">
    <source>
        <dbReference type="ARBA" id="ARBA00023172"/>
    </source>
</evidence>
<dbReference type="InterPro" id="IPR011010">
    <property type="entry name" value="DNA_brk_join_enz"/>
</dbReference>
<evidence type="ECO:0000256" key="2">
    <source>
        <dbReference type="ARBA" id="ARBA00022908"/>
    </source>
</evidence>
<evidence type="ECO:0000313" key="6">
    <source>
        <dbReference type="EMBL" id="MDF4024098.1"/>
    </source>
</evidence>
<dbReference type="CDD" id="cd00801">
    <property type="entry name" value="INT_P4_C"/>
    <property type="match status" value="1"/>
</dbReference>
<dbReference type="PANTHER" id="PTHR30629:SF2">
    <property type="entry name" value="PROPHAGE INTEGRASE INTS-RELATED"/>
    <property type="match status" value="1"/>
</dbReference>
<dbReference type="InterPro" id="IPR050808">
    <property type="entry name" value="Phage_Integrase"/>
</dbReference>
<dbReference type="GO" id="GO:0003677">
    <property type="term" value="F:DNA binding"/>
    <property type="evidence" value="ECO:0007669"/>
    <property type="project" value="UniProtKB-KW"/>
</dbReference>
<gene>
    <name evidence="6" type="ORF">P3W24_03820</name>
</gene>
<dbReference type="PROSITE" id="PS51898">
    <property type="entry name" value="TYR_RECOMBINASE"/>
    <property type="match status" value="1"/>
</dbReference>
<dbReference type="PANTHER" id="PTHR30629">
    <property type="entry name" value="PROPHAGE INTEGRASE"/>
    <property type="match status" value="1"/>
</dbReference>
<dbReference type="InterPro" id="IPR002104">
    <property type="entry name" value="Integrase_catalytic"/>
</dbReference>
<dbReference type="Proteomes" id="UP001528850">
    <property type="component" value="Unassembled WGS sequence"/>
</dbReference>
<keyword evidence="2" id="KW-0229">DNA integration</keyword>
<comment type="caution">
    <text evidence="6">The sequence shown here is derived from an EMBL/GenBank/DDBJ whole genome shotgun (WGS) entry which is preliminary data.</text>
</comment>
<protein>
    <submittedName>
        <fullName evidence="6">Integrase arm-type DNA-binding domain-containing protein</fullName>
    </submittedName>
</protein>
<evidence type="ECO:0000256" key="1">
    <source>
        <dbReference type="ARBA" id="ARBA00008857"/>
    </source>
</evidence>
<evidence type="ECO:0000313" key="7">
    <source>
        <dbReference type="Proteomes" id="UP001528850"/>
    </source>
</evidence>
<dbReference type="SUPFAM" id="SSF56349">
    <property type="entry name" value="DNA breaking-rejoining enzymes"/>
    <property type="match status" value="1"/>
</dbReference>
<feature type="domain" description="Tyr recombinase" evidence="5">
    <location>
        <begin position="203"/>
        <end position="382"/>
    </location>
</feature>
<comment type="similarity">
    <text evidence="1">Belongs to the 'phage' integrase family.</text>
</comment>
<dbReference type="EMBL" id="JARJJS010000001">
    <property type="protein sequence ID" value="MDF4024098.1"/>
    <property type="molecule type" value="Genomic_DNA"/>
</dbReference>
<evidence type="ECO:0000259" key="5">
    <source>
        <dbReference type="PROSITE" id="PS51898"/>
    </source>
</evidence>
<keyword evidence="4" id="KW-0233">DNA recombination</keyword>
<proteinExistence type="inferred from homology"/>
<dbReference type="Gene3D" id="3.30.160.390">
    <property type="entry name" value="Integrase, DNA-binding domain"/>
    <property type="match status" value="1"/>
</dbReference>